<name>A0AAD8H6P6_9APIA</name>
<dbReference type="AlphaFoldDB" id="A0AAD8H6P6"/>
<dbReference type="EMBL" id="JAUIZM010000010">
    <property type="protein sequence ID" value="KAK1360806.1"/>
    <property type="molecule type" value="Genomic_DNA"/>
</dbReference>
<gene>
    <name evidence="2" type="ORF">POM88_045280</name>
</gene>
<evidence type="ECO:0000313" key="3">
    <source>
        <dbReference type="Proteomes" id="UP001237642"/>
    </source>
</evidence>
<comment type="caution">
    <text evidence="2">The sequence shown here is derived from an EMBL/GenBank/DDBJ whole genome shotgun (WGS) entry which is preliminary data.</text>
</comment>
<accession>A0AAD8H6P6</accession>
<protein>
    <submittedName>
        <fullName evidence="2">Uncharacterized protein</fullName>
    </submittedName>
</protein>
<feature type="compositionally biased region" description="Pro residues" evidence="1">
    <location>
        <begin position="104"/>
        <end position="113"/>
    </location>
</feature>
<reference evidence="2" key="1">
    <citation type="submission" date="2023-02" db="EMBL/GenBank/DDBJ databases">
        <title>Genome of toxic invasive species Heracleum sosnowskyi carries increased number of genes despite the absence of recent whole-genome duplications.</title>
        <authorList>
            <person name="Schelkunov M."/>
            <person name="Shtratnikova V."/>
            <person name="Makarenko M."/>
            <person name="Klepikova A."/>
            <person name="Omelchenko D."/>
            <person name="Novikova G."/>
            <person name="Obukhova E."/>
            <person name="Bogdanov V."/>
            <person name="Penin A."/>
            <person name="Logacheva M."/>
        </authorList>
    </citation>
    <scope>NUCLEOTIDE SEQUENCE</scope>
    <source>
        <strain evidence="2">Hsosn_3</strain>
        <tissue evidence="2">Leaf</tissue>
    </source>
</reference>
<feature type="region of interest" description="Disordered" evidence="1">
    <location>
        <begin position="82"/>
        <end position="118"/>
    </location>
</feature>
<dbReference type="PANTHER" id="PTHR30457:SF5">
    <property type="entry name" value="OS01G0709400 PROTEIN"/>
    <property type="match status" value="1"/>
</dbReference>
<evidence type="ECO:0000256" key="1">
    <source>
        <dbReference type="SAM" id="MobiDB-lite"/>
    </source>
</evidence>
<dbReference type="InterPro" id="IPR030048">
    <property type="entry name" value="SurE"/>
</dbReference>
<evidence type="ECO:0000313" key="2">
    <source>
        <dbReference type="EMBL" id="KAK1360806.1"/>
    </source>
</evidence>
<keyword evidence="3" id="KW-1185">Reference proteome</keyword>
<sequence length="261" mass="29676">MSISLNWKRDESQESDLKDAVYVCLPLITTAISDIQKGDFPKCCLLNVYVPTSPLKNKRDPVNPAGSGSAVCLNQLIHRDQDQHRDGQNEDQHGGAGRPSLVLPSPPVPPPQPIRHQDLHHSNWSRHSMHHSELVICEIADVEKVLQNEGAVIESENKLKYKEETTDAAMAAKDAAKKSLSTFLWKRPLREWEKVEVTKLWDSISSEKLDNTPDQLLWIHSGKPFTVKDGYNVLEGTLIVSRWDFYFIWKLRVPPKVQIFL</sequence>
<dbReference type="GO" id="GO:0008252">
    <property type="term" value="F:nucleotidase activity"/>
    <property type="evidence" value="ECO:0007669"/>
    <property type="project" value="InterPro"/>
</dbReference>
<organism evidence="2 3">
    <name type="scientific">Heracleum sosnowskyi</name>
    <dbReference type="NCBI Taxonomy" id="360622"/>
    <lineage>
        <taxon>Eukaryota</taxon>
        <taxon>Viridiplantae</taxon>
        <taxon>Streptophyta</taxon>
        <taxon>Embryophyta</taxon>
        <taxon>Tracheophyta</taxon>
        <taxon>Spermatophyta</taxon>
        <taxon>Magnoliopsida</taxon>
        <taxon>eudicotyledons</taxon>
        <taxon>Gunneridae</taxon>
        <taxon>Pentapetalae</taxon>
        <taxon>asterids</taxon>
        <taxon>campanulids</taxon>
        <taxon>Apiales</taxon>
        <taxon>Apiaceae</taxon>
        <taxon>Apioideae</taxon>
        <taxon>apioid superclade</taxon>
        <taxon>Tordylieae</taxon>
        <taxon>Tordyliinae</taxon>
        <taxon>Heracleum</taxon>
    </lineage>
</organism>
<reference evidence="2" key="2">
    <citation type="submission" date="2023-05" db="EMBL/GenBank/DDBJ databases">
        <authorList>
            <person name="Schelkunov M.I."/>
        </authorList>
    </citation>
    <scope>NUCLEOTIDE SEQUENCE</scope>
    <source>
        <strain evidence="2">Hsosn_3</strain>
        <tissue evidence="2">Leaf</tissue>
    </source>
</reference>
<feature type="compositionally biased region" description="Basic and acidic residues" evidence="1">
    <location>
        <begin position="82"/>
        <end position="93"/>
    </location>
</feature>
<dbReference type="PANTHER" id="PTHR30457">
    <property type="entry name" value="5'-NUCLEOTIDASE SURE"/>
    <property type="match status" value="1"/>
</dbReference>
<dbReference type="Proteomes" id="UP001237642">
    <property type="component" value="Unassembled WGS sequence"/>
</dbReference>
<proteinExistence type="predicted"/>